<accession>A0A1F5RF33</accession>
<dbReference type="SMART" id="SM00960">
    <property type="entry name" value="Robl_LC7"/>
    <property type="match status" value="1"/>
</dbReference>
<name>A0A1F5RF33_9BACT</name>
<evidence type="ECO:0000313" key="3">
    <source>
        <dbReference type="Proteomes" id="UP000177230"/>
    </source>
</evidence>
<proteinExistence type="predicted"/>
<protein>
    <recommendedName>
        <fullName evidence="1">Roadblock/LAMTOR2 domain-containing protein</fullName>
    </recommendedName>
</protein>
<feature type="domain" description="Roadblock/LAMTOR2" evidence="1">
    <location>
        <begin position="5"/>
        <end position="91"/>
    </location>
</feature>
<dbReference type="AlphaFoldDB" id="A0A1F5RF33"/>
<dbReference type="InterPro" id="IPR004942">
    <property type="entry name" value="Roadblock/LAMTOR2_dom"/>
</dbReference>
<dbReference type="Proteomes" id="UP000177230">
    <property type="component" value="Unassembled WGS sequence"/>
</dbReference>
<evidence type="ECO:0000313" key="2">
    <source>
        <dbReference type="EMBL" id="OGF13004.1"/>
    </source>
</evidence>
<gene>
    <name evidence="2" type="ORF">A2024_01910</name>
</gene>
<dbReference type="EMBL" id="MFFM01000027">
    <property type="protein sequence ID" value="OGF13004.1"/>
    <property type="molecule type" value="Genomic_DNA"/>
</dbReference>
<dbReference type="Gene3D" id="3.30.450.30">
    <property type="entry name" value="Dynein light chain 2a, cytoplasmic"/>
    <property type="match status" value="1"/>
</dbReference>
<sequence length="231" mass="24900">MAKEPAELMDSVLKMEGVKCSAAVSKEDGSTIKASAGAPGNLGEVVAFIGSAAEVITSNLDLGNLNSVVAEGEGHKMLIMPVGQAYLGVQLDGAQIPWWATQINPIELLSEDKMTEISEAEELLKQKVILLNMLLEEFGSKGEKAKEWQEMLDKEIKNVDPQGRLDRMLEAGAGLVTARSGVKTDISKKEVGDAFEKLVNLTCKRAIASIGFVEVKQKFQAVISRLAAEKR</sequence>
<comment type="caution">
    <text evidence="2">The sequence shown here is derived from an EMBL/GenBank/DDBJ whole genome shotgun (WGS) entry which is preliminary data.</text>
</comment>
<reference evidence="2 3" key="1">
    <citation type="journal article" date="2016" name="Nat. Commun.">
        <title>Thousands of microbial genomes shed light on interconnected biogeochemical processes in an aquifer system.</title>
        <authorList>
            <person name="Anantharaman K."/>
            <person name="Brown C.T."/>
            <person name="Hug L.A."/>
            <person name="Sharon I."/>
            <person name="Castelle C.J."/>
            <person name="Probst A.J."/>
            <person name="Thomas B.C."/>
            <person name="Singh A."/>
            <person name="Wilkins M.J."/>
            <person name="Karaoz U."/>
            <person name="Brodie E.L."/>
            <person name="Williams K.H."/>
            <person name="Hubbard S.S."/>
            <person name="Banfield J.F."/>
        </authorList>
    </citation>
    <scope>NUCLEOTIDE SEQUENCE [LARGE SCALE GENOMIC DNA]</scope>
</reference>
<dbReference type="SUPFAM" id="SSF103196">
    <property type="entry name" value="Roadblock/LC7 domain"/>
    <property type="match status" value="1"/>
</dbReference>
<evidence type="ECO:0000259" key="1">
    <source>
        <dbReference type="SMART" id="SM00960"/>
    </source>
</evidence>
<organism evidence="2 3">
    <name type="scientific">Candidatus Edwardsbacteria bacterium GWF2_54_11</name>
    <dbReference type="NCBI Taxonomy" id="1817851"/>
    <lineage>
        <taxon>Bacteria</taxon>
        <taxon>Candidatus Edwardsiibacteriota</taxon>
    </lineage>
</organism>